<dbReference type="STRING" id="671987.R0J4D2"/>
<feature type="compositionally biased region" description="Pro residues" evidence="1">
    <location>
        <begin position="228"/>
        <end position="242"/>
    </location>
</feature>
<accession>R0J4D2</accession>
<reference evidence="2 3" key="1">
    <citation type="journal article" date="2012" name="PLoS Pathog.">
        <title>Diverse lifestyles and strategies of plant pathogenesis encoded in the genomes of eighteen Dothideomycetes fungi.</title>
        <authorList>
            <person name="Ohm R.A."/>
            <person name="Feau N."/>
            <person name="Henrissat B."/>
            <person name="Schoch C.L."/>
            <person name="Horwitz B.A."/>
            <person name="Barry K.W."/>
            <person name="Condon B.J."/>
            <person name="Copeland A.C."/>
            <person name="Dhillon B."/>
            <person name="Glaser F."/>
            <person name="Hesse C.N."/>
            <person name="Kosti I."/>
            <person name="LaButti K."/>
            <person name="Lindquist E.A."/>
            <person name="Lucas S."/>
            <person name="Salamov A.A."/>
            <person name="Bradshaw R.E."/>
            <person name="Ciuffetti L."/>
            <person name="Hamelin R.C."/>
            <person name="Kema G.H.J."/>
            <person name="Lawrence C."/>
            <person name="Scott J.A."/>
            <person name="Spatafora J.W."/>
            <person name="Turgeon B.G."/>
            <person name="de Wit P.J.G.M."/>
            <person name="Zhong S."/>
            <person name="Goodwin S.B."/>
            <person name="Grigoriev I.V."/>
        </authorList>
    </citation>
    <scope>NUCLEOTIDE SEQUENCE [LARGE SCALE GENOMIC DNA]</scope>
    <source>
        <strain evidence="3">28A</strain>
    </source>
</reference>
<feature type="compositionally biased region" description="Polar residues" evidence="1">
    <location>
        <begin position="295"/>
        <end position="304"/>
    </location>
</feature>
<organism evidence="2 3">
    <name type="scientific">Exserohilum turcicum (strain 28A)</name>
    <name type="common">Northern leaf blight fungus</name>
    <name type="synonym">Setosphaeria turcica</name>
    <dbReference type="NCBI Taxonomy" id="671987"/>
    <lineage>
        <taxon>Eukaryota</taxon>
        <taxon>Fungi</taxon>
        <taxon>Dikarya</taxon>
        <taxon>Ascomycota</taxon>
        <taxon>Pezizomycotina</taxon>
        <taxon>Dothideomycetes</taxon>
        <taxon>Pleosporomycetidae</taxon>
        <taxon>Pleosporales</taxon>
        <taxon>Pleosporineae</taxon>
        <taxon>Pleosporaceae</taxon>
        <taxon>Exserohilum</taxon>
    </lineage>
</organism>
<evidence type="ECO:0000313" key="3">
    <source>
        <dbReference type="Proteomes" id="UP000016935"/>
    </source>
</evidence>
<feature type="region of interest" description="Disordered" evidence="1">
    <location>
        <begin position="767"/>
        <end position="976"/>
    </location>
</feature>
<feature type="compositionally biased region" description="Basic and acidic residues" evidence="1">
    <location>
        <begin position="940"/>
        <end position="950"/>
    </location>
</feature>
<feature type="compositionally biased region" description="Low complexity" evidence="1">
    <location>
        <begin position="413"/>
        <end position="422"/>
    </location>
</feature>
<feature type="region of interest" description="Disordered" evidence="1">
    <location>
        <begin position="1120"/>
        <end position="1139"/>
    </location>
</feature>
<gene>
    <name evidence="2" type="ORF">SETTUDRAFT_152842</name>
</gene>
<feature type="compositionally biased region" description="Polar residues" evidence="1">
    <location>
        <begin position="920"/>
        <end position="931"/>
    </location>
</feature>
<feature type="compositionally biased region" description="Low complexity" evidence="1">
    <location>
        <begin position="808"/>
        <end position="818"/>
    </location>
</feature>
<feature type="region of interest" description="Disordered" evidence="1">
    <location>
        <begin position="353"/>
        <end position="699"/>
    </location>
</feature>
<feature type="compositionally biased region" description="Low complexity" evidence="1">
    <location>
        <begin position="202"/>
        <end position="221"/>
    </location>
</feature>
<feature type="compositionally biased region" description="Polar residues" evidence="1">
    <location>
        <begin position="664"/>
        <end position="680"/>
    </location>
</feature>
<dbReference type="eggNOG" id="ENOG502QURU">
    <property type="taxonomic scope" value="Eukaryota"/>
</dbReference>
<reference evidence="2 3" key="2">
    <citation type="journal article" date="2013" name="PLoS Genet.">
        <title>Comparative genome structure, secondary metabolite, and effector coding capacity across Cochliobolus pathogens.</title>
        <authorList>
            <person name="Condon B.J."/>
            <person name="Leng Y."/>
            <person name="Wu D."/>
            <person name="Bushley K.E."/>
            <person name="Ohm R.A."/>
            <person name="Otillar R."/>
            <person name="Martin J."/>
            <person name="Schackwitz W."/>
            <person name="Grimwood J."/>
            <person name="MohdZainudin N."/>
            <person name="Xue C."/>
            <person name="Wang R."/>
            <person name="Manning V.A."/>
            <person name="Dhillon B."/>
            <person name="Tu Z.J."/>
            <person name="Steffenson B.J."/>
            <person name="Salamov A."/>
            <person name="Sun H."/>
            <person name="Lowry S."/>
            <person name="LaButti K."/>
            <person name="Han J."/>
            <person name="Copeland A."/>
            <person name="Lindquist E."/>
            <person name="Barry K."/>
            <person name="Schmutz J."/>
            <person name="Baker S.E."/>
            <person name="Ciuffetti L.M."/>
            <person name="Grigoriev I.V."/>
            <person name="Zhong S."/>
            <person name="Turgeon B.G."/>
        </authorList>
    </citation>
    <scope>NUCLEOTIDE SEQUENCE [LARGE SCALE GENOMIC DNA]</scope>
    <source>
        <strain evidence="3">28A</strain>
    </source>
</reference>
<name>R0J4D2_EXST2</name>
<proteinExistence type="predicted"/>
<dbReference type="Proteomes" id="UP000016935">
    <property type="component" value="Unassembled WGS sequence"/>
</dbReference>
<keyword evidence="3" id="KW-1185">Reference proteome</keyword>
<evidence type="ECO:0000313" key="2">
    <source>
        <dbReference type="EMBL" id="EOA91800.1"/>
    </source>
</evidence>
<feature type="compositionally biased region" description="Low complexity" evidence="1">
    <location>
        <begin position="951"/>
        <end position="963"/>
    </location>
</feature>
<sequence>MASDHVYHHAAPPPSPRLPPPPPSPHPSHLHAPQISPRRFAVQPPLLNTTLAPPQPAAPSYLHASTPATASSLSLPFSPSLTPSTYAPSPVAPASPMAMRGAAPAAPSYLHASTPATASSLSLPFSPSLTPSPYAPSPVAPASPMAMRGAAPAAPYNPQQWSRGTPVGGHHVQHNQLSVPSRLHDVTGMEASMPSPPPPYSPGQNPNISQSISTSNTSSPQLSANTFPHPPPPPPPPPPPSSNPSSARPVSGYHSRPGSMVIPSSATSITSNQQFPPPPGRNGTGRSVSRDKLTSKFSLSSFRNRNSDHSPAPSNIDALHISTSDAIQRAPASPGLVAQRAASSYMTNAFVERRYSPDTHSPVRPPTSRRAASAGVPGYETRTPIDESPIVPSGSWNRNVPLPPPPPGPPPSSSRSQSMGPGAEASSSRVPILPSAPPTRRPGQTTLTPIPPTPMGWQDESANVRPRSPTAHGLYIDTSHPSVRSSEQPPPSESENISISSGPTSGSGSTLYSTPKRHDASTRGIRERRSESRAAREQRAEPNNNPWAQDLGAEAAKPANLDLGTPEGGLTRRGAVTRSTPRSAGALKSPRSGSLFEDSGSTNSTPRVDAPSKALPASAPTPPFSPGMEHLSRSAQKAPAPFPSKALPTPPLHPYGDERDAGLTHQSEAASESVMNTPSGSRVGGHDSAVTTPRPAGTHSFARAAMERHRQFIEKEMAAETDQDRLELFAEFIVTESRLRRDRYSGAFDAMAGDIMDLTRDMWRSYGNSGRRSVTPNTQNTPAGHASKRSQGSVAGESPDTRFSNSMPTTAASPASSTGNFTPHTEPASPSSASSQKARDVSWANNYHPSLSPIPSMAMSTIPDEQDSRGRSASRWWESDGGSSGVGGGRRLERSKRESKYMSLPKEARENLQWAGENMNMPSQRGESSSRPAYGPNEYPPEKVGLHEDSQQPLQQPGYGYYPRSATATPDPDKLDVSRLVTLPPPYPRHHPAVNNSHPDLASIRSSLRTLSELDEVKGTKAKFNTKIEARKEQENVSLSDRRAQLRYNIQDNVRNGVMTFADAAKVEADFEGREHQRAQDVVQWIFDTFQAEVANPLHAMFCERITKATASMEHLKGRLTSEAQEPNPNQTQEEGDEKPELLEMLTLLKWLFEAREQLHKEMFELEDERNDLYRDIIVLPYVQTNNEQKVKEATTFFQRDGQDRKVTFEKETLKRYEDFMNIIEQNVTRGVEAQLSAFWDIAPGLLEIVQQVPRVLHGFGVLVPPQEYEETPAYHDYPLQYLYTLLAHAGRSAYQFIESQINLLCLLHEVKTGVMTAGSRLLETQRLLEGEDLAGVNQEMKAIRADEERRLTDDLKEKVGLVESQWNEALGQGLEDCKRRVEDHLTEQGGWDDSLRE</sequence>
<feature type="compositionally biased region" description="Polar residues" evidence="1">
    <location>
        <begin position="1122"/>
        <end position="1133"/>
    </location>
</feature>
<feature type="region of interest" description="Disordered" evidence="1">
    <location>
        <begin position="1"/>
        <end position="320"/>
    </location>
</feature>
<dbReference type="RefSeq" id="XP_008020860.1">
    <property type="nucleotide sequence ID" value="XM_008022669.1"/>
</dbReference>
<feature type="compositionally biased region" description="Pro residues" evidence="1">
    <location>
        <begin position="11"/>
        <end position="26"/>
    </location>
</feature>
<feature type="compositionally biased region" description="Polar residues" evidence="1">
    <location>
        <begin position="262"/>
        <end position="274"/>
    </location>
</feature>
<evidence type="ECO:0000256" key="1">
    <source>
        <dbReference type="SAM" id="MobiDB-lite"/>
    </source>
</evidence>
<dbReference type="GeneID" id="19397234"/>
<dbReference type="HOGENOM" id="CLU_002370_0_0_1"/>
<dbReference type="OrthoDB" id="5367052at2759"/>
<feature type="compositionally biased region" description="Low complexity" evidence="1">
    <location>
        <begin position="142"/>
        <end position="154"/>
    </location>
</feature>
<feature type="compositionally biased region" description="Low complexity" evidence="1">
    <location>
        <begin position="64"/>
        <end position="132"/>
    </location>
</feature>
<dbReference type="EMBL" id="KB908481">
    <property type="protein sequence ID" value="EOA91800.1"/>
    <property type="molecule type" value="Genomic_DNA"/>
</dbReference>
<protein>
    <submittedName>
        <fullName evidence="2">Uncharacterized protein</fullName>
    </submittedName>
</protein>
<feature type="compositionally biased region" description="Pro residues" evidence="1">
    <location>
        <begin position="401"/>
        <end position="412"/>
    </location>
</feature>
<feature type="compositionally biased region" description="Polar residues" evidence="1">
    <location>
        <begin position="767"/>
        <end position="782"/>
    </location>
</feature>
<feature type="compositionally biased region" description="Basic and acidic residues" evidence="1">
    <location>
        <begin position="516"/>
        <end position="540"/>
    </location>
</feature>
<feature type="compositionally biased region" description="Basic and acidic residues" evidence="1">
    <location>
        <begin position="890"/>
        <end position="910"/>
    </location>
</feature>
<feature type="compositionally biased region" description="Low complexity" evidence="1">
    <location>
        <begin position="481"/>
        <end position="514"/>
    </location>
</feature>